<gene>
    <name evidence="2" type="ORF">XELAEV_18013090mg</name>
</gene>
<dbReference type="AlphaFoldDB" id="A0A974DQ82"/>
<evidence type="ECO:0000256" key="1">
    <source>
        <dbReference type="SAM" id="MobiDB-lite"/>
    </source>
</evidence>
<accession>A0A974DQ82</accession>
<dbReference type="Proteomes" id="UP000694892">
    <property type="component" value="Chromosome 2L"/>
</dbReference>
<proteinExistence type="predicted"/>
<protein>
    <submittedName>
        <fullName evidence="2">Uncharacterized protein</fullName>
    </submittedName>
</protein>
<dbReference type="EMBL" id="CM004468">
    <property type="protein sequence ID" value="OCT95400.1"/>
    <property type="molecule type" value="Genomic_DNA"/>
</dbReference>
<reference evidence="3" key="1">
    <citation type="journal article" date="2016" name="Nature">
        <title>Genome evolution in the allotetraploid frog Xenopus laevis.</title>
        <authorList>
            <person name="Session A.M."/>
            <person name="Uno Y."/>
            <person name="Kwon T."/>
            <person name="Chapman J.A."/>
            <person name="Toyoda A."/>
            <person name="Takahashi S."/>
            <person name="Fukui A."/>
            <person name="Hikosaka A."/>
            <person name="Suzuki A."/>
            <person name="Kondo M."/>
            <person name="van Heeringen S.J."/>
            <person name="Quigley I."/>
            <person name="Heinz S."/>
            <person name="Ogino H."/>
            <person name="Ochi H."/>
            <person name="Hellsten U."/>
            <person name="Lyons J.B."/>
            <person name="Simakov O."/>
            <person name="Putnam N."/>
            <person name="Stites J."/>
            <person name="Kuroki Y."/>
            <person name="Tanaka T."/>
            <person name="Michiue T."/>
            <person name="Watanabe M."/>
            <person name="Bogdanovic O."/>
            <person name="Lister R."/>
            <person name="Georgiou G."/>
            <person name="Paranjpe S.S."/>
            <person name="van Kruijsbergen I."/>
            <person name="Shu S."/>
            <person name="Carlson J."/>
            <person name="Kinoshita T."/>
            <person name="Ohta Y."/>
            <person name="Mawaribuchi S."/>
            <person name="Jenkins J."/>
            <person name="Grimwood J."/>
            <person name="Schmutz J."/>
            <person name="Mitros T."/>
            <person name="Mozaffari S.V."/>
            <person name="Suzuki Y."/>
            <person name="Haramoto Y."/>
            <person name="Yamamoto T.S."/>
            <person name="Takagi C."/>
            <person name="Heald R."/>
            <person name="Miller K."/>
            <person name="Haudenschild C."/>
            <person name="Kitzman J."/>
            <person name="Nakayama T."/>
            <person name="Izutsu Y."/>
            <person name="Robert J."/>
            <person name="Fortriede J."/>
            <person name="Burns K."/>
            <person name="Lotay V."/>
            <person name="Karimi K."/>
            <person name="Yasuoka Y."/>
            <person name="Dichmann D.S."/>
            <person name="Flajnik M.F."/>
            <person name="Houston D.W."/>
            <person name="Shendure J."/>
            <person name="DuPasquier L."/>
            <person name="Vize P.D."/>
            <person name="Zorn A.M."/>
            <person name="Ito M."/>
            <person name="Marcotte E.M."/>
            <person name="Wallingford J.B."/>
            <person name="Ito Y."/>
            <person name="Asashima M."/>
            <person name="Ueno N."/>
            <person name="Matsuda Y."/>
            <person name="Veenstra G.J."/>
            <person name="Fujiyama A."/>
            <person name="Harland R.M."/>
            <person name="Taira M."/>
            <person name="Rokhsar D.S."/>
        </authorList>
    </citation>
    <scope>NUCLEOTIDE SEQUENCE [LARGE SCALE GENOMIC DNA]</scope>
    <source>
        <strain evidence="3">J</strain>
    </source>
</reference>
<sequence length="134" mass="15466">MKDKKISPEQSSSQTEPPDPTQKMPAQDIIRIPGPLLDQKLAGIKHFIGEILQQLTDQTQRLTEKCNKKKLEYLQTRWRTWNKLKLVGIPETVKEKDPESLLLEWLPQELQLDMKTASFQIADISQDQSPPSFN</sequence>
<evidence type="ECO:0000313" key="2">
    <source>
        <dbReference type="EMBL" id="OCT95400.1"/>
    </source>
</evidence>
<feature type="region of interest" description="Disordered" evidence="1">
    <location>
        <begin position="1"/>
        <end position="26"/>
    </location>
</feature>
<organism evidence="2 3">
    <name type="scientific">Xenopus laevis</name>
    <name type="common">African clawed frog</name>
    <dbReference type="NCBI Taxonomy" id="8355"/>
    <lineage>
        <taxon>Eukaryota</taxon>
        <taxon>Metazoa</taxon>
        <taxon>Chordata</taxon>
        <taxon>Craniata</taxon>
        <taxon>Vertebrata</taxon>
        <taxon>Euteleostomi</taxon>
        <taxon>Amphibia</taxon>
        <taxon>Batrachia</taxon>
        <taxon>Anura</taxon>
        <taxon>Pipoidea</taxon>
        <taxon>Pipidae</taxon>
        <taxon>Xenopodinae</taxon>
        <taxon>Xenopus</taxon>
        <taxon>Xenopus</taxon>
    </lineage>
</organism>
<evidence type="ECO:0000313" key="3">
    <source>
        <dbReference type="Proteomes" id="UP000694892"/>
    </source>
</evidence>
<name>A0A974DQ82_XENLA</name>